<comment type="caution">
    <text evidence="2">The sequence shown here is derived from an EMBL/GenBank/DDBJ whole genome shotgun (WGS) entry which is preliminary data.</text>
</comment>
<dbReference type="EMBL" id="WCWW01000007">
    <property type="protein sequence ID" value="KAB3858842.1"/>
    <property type="molecule type" value="Genomic_DNA"/>
</dbReference>
<protein>
    <submittedName>
        <fullName evidence="2">Uncharacterized protein</fullName>
    </submittedName>
</protein>
<reference evidence="1 4" key="2">
    <citation type="journal article" date="2019" name="Nat. Med.">
        <title>A library of human gut bacterial isolates paired with longitudinal multiomics data enables mechanistic microbiome research.</title>
        <authorList>
            <person name="Poyet M."/>
            <person name="Groussin M."/>
            <person name="Gibbons S.M."/>
            <person name="Avila-Pacheco J."/>
            <person name="Jiang X."/>
            <person name="Kearney S.M."/>
            <person name="Perrotta A.R."/>
            <person name="Berdy B."/>
            <person name="Zhao S."/>
            <person name="Lieberman T.D."/>
            <person name="Swanson P.K."/>
            <person name="Smith M."/>
            <person name="Roesemann S."/>
            <person name="Alexander J.E."/>
            <person name="Rich S.A."/>
            <person name="Livny J."/>
            <person name="Vlamakis H."/>
            <person name="Clish C."/>
            <person name="Bullock K."/>
            <person name="Deik A."/>
            <person name="Scott J."/>
            <person name="Pierce K.A."/>
            <person name="Xavier R.J."/>
            <person name="Alm E.J."/>
        </authorList>
    </citation>
    <scope>NUCLEOTIDE SEQUENCE [LARGE SCALE GENOMIC DNA]</scope>
    <source>
        <strain evidence="1 4">BIOML-A5</strain>
    </source>
</reference>
<accession>A0A414Y5B3</accession>
<sequence length="77" mass="9414">MPACLHRCQIYNCLNIRYLIDVDNYKWTYCSCYYGYLTEGLASLILTCHQYRFQFDKFFSITNAFCLQLEKMLFRFF</sequence>
<reference evidence="2 3" key="1">
    <citation type="submission" date="2018-08" db="EMBL/GenBank/DDBJ databases">
        <title>A genome reference for cultivated species of the human gut microbiota.</title>
        <authorList>
            <person name="Zou Y."/>
            <person name="Xue W."/>
            <person name="Luo G."/>
        </authorList>
    </citation>
    <scope>NUCLEOTIDE SEQUENCE [LARGE SCALE GENOMIC DNA]</scope>
    <source>
        <strain evidence="2 3">AM16-6</strain>
    </source>
</reference>
<name>A0A414Y5B3_PHOVU</name>
<dbReference type="Proteomes" id="UP000441522">
    <property type="component" value="Unassembled WGS sequence"/>
</dbReference>
<evidence type="ECO:0000313" key="3">
    <source>
        <dbReference type="Proteomes" id="UP000283713"/>
    </source>
</evidence>
<dbReference type="EMBL" id="QRKA01000007">
    <property type="protein sequence ID" value="RHH81280.1"/>
    <property type="molecule type" value="Genomic_DNA"/>
</dbReference>
<evidence type="ECO:0000313" key="1">
    <source>
        <dbReference type="EMBL" id="KAB3858842.1"/>
    </source>
</evidence>
<dbReference type="Proteomes" id="UP000283713">
    <property type="component" value="Unassembled WGS sequence"/>
</dbReference>
<proteinExistence type="predicted"/>
<dbReference type="AlphaFoldDB" id="A0A414Y5B3"/>
<evidence type="ECO:0000313" key="4">
    <source>
        <dbReference type="Proteomes" id="UP000441522"/>
    </source>
</evidence>
<evidence type="ECO:0000313" key="2">
    <source>
        <dbReference type="EMBL" id="RHH81280.1"/>
    </source>
</evidence>
<organism evidence="2 3">
    <name type="scientific">Phocaeicola vulgatus</name>
    <name type="common">Bacteroides vulgatus</name>
    <dbReference type="NCBI Taxonomy" id="821"/>
    <lineage>
        <taxon>Bacteria</taxon>
        <taxon>Pseudomonadati</taxon>
        <taxon>Bacteroidota</taxon>
        <taxon>Bacteroidia</taxon>
        <taxon>Bacteroidales</taxon>
        <taxon>Bacteroidaceae</taxon>
        <taxon>Phocaeicola</taxon>
    </lineage>
</organism>
<gene>
    <name evidence="2" type="ORF">DW193_06050</name>
    <name evidence="1" type="ORF">GAS29_04825</name>
</gene>